<dbReference type="Pfam" id="PF04468">
    <property type="entry name" value="PSP1"/>
    <property type="match status" value="1"/>
</dbReference>
<dbReference type="Proteomes" id="UP001050691">
    <property type="component" value="Unassembled WGS sequence"/>
</dbReference>
<gene>
    <name evidence="3" type="ORF">Clacol_008068</name>
</gene>
<feature type="region of interest" description="Disordered" evidence="1">
    <location>
        <begin position="633"/>
        <end position="666"/>
    </location>
</feature>
<feature type="compositionally biased region" description="Low complexity" evidence="1">
    <location>
        <begin position="446"/>
        <end position="475"/>
    </location>
</feature>
<feature type="region of interest" description="Disordered" evidence="1">
    <location>
        <begin position="403"/>
        <end position="514"/>
    </location>
</feature>
<comment type="caution">
    <text evidence="3">The sequence shown here is derived from an EMBL/GenBank/DDBJ whole genome shotgun (WGS) entry which is preliminary data.</text>
</comment>
<feature type="compositionally biased region" description="Polar residues" evidence="1">
    <location>
        <begin position="403"/>
        <end position="426"/>
    </location>
</feature>
<dbReference type="InterPro" id="IPR007557">
    <property type="entry name" value="PSP1_C"/>
</dbReference>
<feature type="compositionally biased region" description="Gly residues" evidence="1">
    <location>
        <begin position="504"/>
        <end position="514"/>
    </location>
</feature>
<dbReference type="PANTHER" id="PTHR43830">
    <property type="entry name" value="PROTEIN PSP1"/>
    <property type="match status" value="1"/>
</dbReference>
<feature type="compositionally biased region" description="Gly residues" evidence="1">
    <location>
        <begin position="749"/>
        <end position="758"/>
    </location>
</feature>
<proteinExistence type="predicted"/>
<dbReference type="PROSITE" id="PS51411">
    <property type="entry name" value="PSP1_C"/>
    <property type="match status" value="1"/>
</dbReference>
<dbReference type="NCBIfam" id="NF041131">
    <property type="entry name" value="RicT_YaaT_fam"/>
    <property type="match status" value="1"/>
</dbReference>
<organism evidence="3 4">
    <name type="scientific">Clathrus columnatus</name>
    <dbReference type="NCBI Taxonomy" id="1419009"/>
    <lineage>
        <taxon>Eukaryota</taxon>
        <taxon>Fungi</taxon>
        <taxon>Dikarya</taxon>
        <taxon>Basidiomycota</taxon>
        <taxon>Agaricomycotina</taxon>
        <taxon>Agaricomycetes</taxon>
        <taxon>Phallomycetidae</taxon>
        <taxon>Phallales</taxon>
        <taxon>Clathraceae</taxon>
        <taxon>Clathrus</taxon>
    </lineage>
</organism>
<protein>
    <recommendedName>
        <fullName evidence="2">PSP1 C-terminal domain-containing protein</fullName>
    </recommendedName>
</protein>
<feature type="compositionally biased region" description="Polar residues" evidence="1">
    <location>
        <begin position="476"/>
        <end position="485"/>
    </location>
</feature>
<feature type="region of interest" description="Disordered" evidence="1">
    <location>
        <begin position="156"/>
        <end position="188"/>
    </location>
</feature>
<feature type="compositionally biased region" description="Low complexity" evidence="1">
    <location>
        <begin position="20"/>
        <end position="29"/>
    </location>
</feature>
<evidence type="ECO:0000313" key="4">
    <source>
        <dbReference type="Proteomes" id="UP001050691"/>
    </source>
</evidence>
<dbReference type="AlphaFoldDB" id="A0AAV5ALK6"/>
<feature type="compositionally biased region" description="Polar residues" evidence="1">
    <location>
        <begin position="56"/>
        <end position="87"/>
    </location>
</feature>
<feature type="domain" description="PSP1 C-terminal" evidence="2">
    <location>
        <begin position="768"/>
        <end position="853"/>
    </location>
</feature>
<sequence>MQSQKQSEYRGHGQGQALYSGNTGSNGFNSGDGGGNQQPHRERSSSQPPRPIGEYSQFSETGAQAIQSSSRPHPASTSPSLSPTIRFTQAPPTSGSPSSGGMHNPWVSSQSHSHSRIPSFGRTTSQPGVSGSGAAGGTSYLSSLRDNLRFTSTFEDDEEALSDSYSFDDGSVNTGTNGGGGHRLYPQAQYGTDSARSRSQSLLVPPSPVSADFLRGWRDTPSGPTNVIGRQNASYSSSDFLTPATPTAIPGRSRTQTTDVSNISPFRRDIHQILMGDTPVSAVHSIGTVGGHHGRQGVLGTLGPPGAPSVLSHPGHRDDPLGGTSGTTSRRHSMSIYHPRRDIHVGFQTSDVSNAFEDAASSSTAALTPLFRTNVLSDEELASGLGGGNSGVGSITTGLSSLTMSNSAPGNAGMQSQPSSLPNFTHSRAGGLLGSPEHLRYFSNISPGPGSGASATGLSPRRSSVSPSFSRTNSNMATTTSARLDTSSDRAASVSPHSDVIGGSNSGTGGAGVGGSTAGMGIGMMHNSYGRLTSPETEYGGLSPPSGTGASTLGISTAPGPGRYVTNMMPPTSLSMYPAAPGRVGPAGLYTASQQQPRSPLSANFTPARFGQGHGHAHTPFGLASAGVGVPSINTAGSGAPQSSLGGNPTSPHSPNSDEFSDLGRGLPLHAVPPSYQLFIVEFKAGRTDLFYTTDRLFDIQMGDLVIVEADRGKDLGKVINDTITTADVEAYQRSQQAQQQQADMHFGGESGSGGSGPTSGKREINPKRIYGKAGTHETQLLAQKLQDEMKALQLCQTKVRAKKLPMEVVDAEYQWDRRKLTFYFIAEKRIDFRELVRELFRLYKTRIWMASLQAPQE</sequence>
<accession>A0AAV5ALK6</accession>
<feature type="region of interest" description="Disordered" evidence="1">
    <location>
        <begin position="1"/>
        <end position="136"/>
    </location>
</feature>
<feature type="compositionally biased region" description="Low complexity" evidence="1">
    <location>
        <begin position="91"/>
        <end position="101"/>
    </location>
</feature>
<name>A0AAV5ALK6_9AGAM</name>
<dbReference type="EMBL" id="BPWL01000009">
    <property type="protein sequence ID" value="GJJ13811.1"/>
    <property type="molecule type" value="Genomic_DNA"/>
</dbReference>
<keyword evidence="4" id="KW-1185">Reference proteome</keyword>
<feature type="region of interest" description="Disordered" evidence="1">
    <location>
        <begin position="732"/>
        <end position="765"/>
    </location>
</feature>
<evidence type="ECO:0000259" key="2">
    <source>
        <dbReference type="PROSITE" id="PS51411"/>
    </source>
</evidence>
<dbReference type="InterPro" id="IPR047767">
    <property type="entry name" value="PSP1-like"/>
</dbReference>
<evidence type="ECO:0000313" key="3">
    <source>
        <dbReference type="EMBL" id="GJJ13811.1"/>
    </source>
</evidence>
<dbReference type="PANTHER" id="PTHR43830:SF3">
    <property type="entry name" value="PROTEIN PSP1"/>
    <property type="match status" value="1"/>
</dbReference>
<reference evidence="3" key="1">
    <citation type="submission" date="2021-10" db="EMBL/GenBank/DDBJ databases">
        <title>De novo Genome Assembly of Clathrus columnatus (Basidiomycota, Fungi) Using Illumina and Nanopore Sequence Data.</title>
        <authorList>
            <person name="Ogiso-Tanaka E."/>
            <person name="Itagaki H."/>
            <person name="Hosoya T."/>
            <person name="Hosaka K."/>
        </authorList>
    </citation>
    <scope>NUCLEOTIDE SEQUENCE</scope>
    <source>
        <strain evidence="3">MO-923</strain>
    </source>
</reference>
<evidence type="ECO:0000256" key="1">
    <source>
        <dbReference type="SAM" id="MobiDB-lite"/>
    </source>
</evidence>
<feature type="compositionally biased region" description="Polar residues" evidence="1">
    <location>
        <begin position="633"/>
        <end position="658"/>
    </location>
</feature>
<feature type="region of interest" description="Disordered" evidence="1">
    <location>
        <begin position="302"/>
        <end position="331"/>
    </location>
</feature>
<dbReference type="GO" id="GO:0005737">
    <property type="term" value="C:cytoplasm"/>
    <property type="evidence" value="ECO:0007669"/>
    <property type="project" value="TreeGrafter"/>
</dbReference>